<evidence type="ECO:0000256" key="1">
    <source>
        <dbReference type="SAM" id="Phobius"/>
    </source>
</evidence>
<dbReference type="Proteomes" id="UP001427805">
    <property type="component" value="Unassembled WGS sequence"/>
</dbReference>
<accession>A0ABV0BDE0</accession>
<protein>
    <recommendedName>
        <fullName evidence="4">DUF1761 domain-containing protein</fullName>
    </recommendedName>
</protein>
<organism evidence="2 3">
    <name type="scientific">Sphingomonas rustica</name>
    <dbReference type="NCBI Taxonomy" id="3103142"/>
    <lineage>
        <taxon>Bacteria</taxon>
        <taxon>Pseudomonadati</taxon>
        <taxon>Pseudomonadota</taxon>
        <taxon>Alphaproteobacteria</taxon>
        <taxon>Sphingomonadales</taxon>
        <taxon>Sphingomonadaceae</taxon>
        <taxon>Sphingomonas</taxon>
    </lineage>
</organism>
<evidence type="ECO:0000313" key="3">
    <source>
        <dbReference type="Proteomes" id="UP001427805"/>
    </source>
</evidence>
<proteinExistence type="predicted"/>
<sequence length="191" mass="19813">MPRLILGGVLGGVAMWLVGFIFWGTPLSWLALKGTSDATTQALQAALSQHLGASGTGAYPIPWPGTPLGTQLYGQGPTAIVFFNTGGFATLDGGSLIGGLVLAIVCTLMAGIALRMVAHQLSFAGRLKLVAVIAIAATAYSDLGQPVFNHMPLGYFMYLWISDVASWIAAGAVLAWALPKPAYPRVDTPAA</sequence>
<gene>
    <name evidence="2" type="ORF">TPR58_17075</name>
</gene>
<name>A0ABV0BDE0_9SPHN</name>
<reference evidence="2 3" key="1">
    <citation type="submission" date="2024-05" db="EMBL/GenBank/DDBJ databases">
        <title>Sphingomonas sp. HF-S3 16S ribosomal RNA gene Genome sequencing and assembly.</title>
        <authorList>
            <person name="Lee H."/>
        </authorList>
    </citation>
    <scope>NUCLEOTIDE SEQUENCE [LARGE SCALE GENOMIC DNA]</scope>
    <source>
        <strain evidence="2 3">HF-S3</strain>
    </source>
</reference>
<dbReference type="EMBL" id="JBDIZK010000010">
    <property type="protein sequence ID" value="MEN3748891.1"/>
    <property type="molecule type" value="Genomic_DNA"/>
</dbReference>
<keyword evidence="3" id="KW-1185">Reference proteome</keyword>
<comment type="caution">
    <text evidence="2">The sequence shown here is derived from an EMBL/GenBank/DDBJ whole genome shotgun (WGS) entry which is preliminary data.</text>
</comment>
<feature type="transmembrane region" description="Helical" evidence="1">
    <location>
        <begin position="155"/>
        <end position="178"/>
    </location>
</feature>
<evidence type="ECO:0008006" key="4">
    <source>
        <dbReference type="Google" id="ProtNLM"/>
    </source>
</evidence>
<feature type="transmembrane region" description="Helical" evidence="1">
    <location>
        <begin position="5"/>
        <end position="23"/>
    </location>
</feature>
<evidence type="ECO:0000313" key="2">
    <source>
        <dbReference type="EMBL" id="MEN3748891.1"/>
    </source>
</evidence>
<keyword evidence="1" id="KW-0812">Transmembrane</keyword>
<keyword evidence="1" id="KW-1133">Transmembrane helix</keyword>
<feature type="transmembrane region" description="Helical" evidence="1">
    <location>
        <begin position="96"/>
        <end position="114"/>
    </location>
</feature>
<keyword evidence="1" id="KW-0472">Membrane</keyword>
<dbReference type="RefSeq" id="WP_346247928.1">
    <property type="nucleotide sequence ID" value="NZ_JBDIZK010000010.1"/>
</dbReference>
<feature type="transmembrane region" description="Helical" evidence="1">
    <location>
        <begin position="126"/>
        <end position="143"/>
    </location>
</feature>